<evidence type="ECO:0000256" key="3">
    <source>
        <dbReference type="ARBA" id="ARBA00005323"/>
    </source>
</evidence>
<keyword evidence="8" id="KW-0456">Lyase</keyword>
<dbReference type="OMA" id="EIRPGNF"/>
<evidence type="ECO:0000256" key="9">
    <source>
        <dbReference type="ARBA" id="ARBA00051198"/>
    </source>
</evidence>
<organism evidence="16 17">
    <name type="scientific">Marssonina brunnea f. sp. multigermtubi (strain MB_m1)</name>
    <name type="common">Marssonina leaf spot fungus</name>
    <dbReference type="NCBI Taxonomy" id="1072389"/>
    <lineage>
        <taxon>Eukaryota</taxon>
        <taxon>Fungi</taxon>
        <taxon>Dikarya</taxon>
        <taxon>Ascomycota</taxon>
        <taxon>Pezizomycotina</taxon>
        <taxon>Leotiomycetes</taxon>
        <taxon>Helotiales</taxon>
        <taxon>Drepanopezizaceae</taxon>
        <taxon>Drepanopeziza</taxon>
    </lineage>
</organism>
<dbReference type="GO" id="GO:0009636">
    <property type="term" value="P:response to toxic substance"/>
    <property type="evidence" value="ECO:0007669"/>
    <property type="project" value="UniProtKB-KW"/>
</dbReference>
<feature type="region of interest" description="Disordered" evidence="14">
    <location>
        <begin position="1"/>
        <end position="27"/>
    </location>
</feature>
<evidence type="ECO:0000256" key="7">
    <source>
        <dbReference type="ARBA" id="ARBA00022898"/>
    </source>
</evidence>
<evidence type="ECO:0000256" key="14">
    <source>
        <dbReference type="SAM" id="MobiDB-lite"/>
    </source>
</evidence>
<dbReference type="FunFam" id="3.20.20.10:FF:000016">
    <property type="entry name" value="D-serine dehydratase"/>
    <property type="match status" value="1"/>
</dbReference>
<dbReference type="GeneID" id="18759855"/>
<feature type="compositionally biased region" description="Basic residues" evidence="14">
    <location>
        <begin position="10"/>
        <end position="20"/>
    </location>
</feature>
<dbReference type="InterPro" id="IPR051466">
    <property type="entry name" value="D-amino_acid_metab_enzyme"/>
</dbReference>
<dbReference type="InterPro" id="IPR042208">
    <property type="entry name" value="D-ser_dehydrat-like_sf"/>
</dbReference>
<gene>
    <name evidence="16" type="ORF">MBM_03920</name>
</gene>
<evidence type="ECO:0000256" key="1">
    <source>
        <dbReference type="ARBA" id="ARBA00001933"/>
    </source>
</evidence>
<dbReference type="Pfam" id="PF14031">
    <property type="entry name" value="D-ser_dehydrat"/>
    <property type="match status" value="1"/>
</dbReference>
<dbReference type="EMBL" id="JH921434">
    <property type="protein sequence ID" value="EKD18148.1"/>
    <property type="molecule type" value="Genomic_DNA"/>
</dbReference>
<evidence type="ECO:0000256" key="12">
    <source>
        <dbReference type="ARBA" id="ARBA00069616"/>
    </source>
</evidence>
<evidence type="ECO:0000256" key="6">
    <source>
        <dbReference type="ARBA" id="ARBA00022833"/>
    </source>
</evidence>
<comment type="function">
    <text evidence="10">Catalyzes the conversion of D-serine to pyruvate and ammonia. May play a role in D-serine detoxification.</text>
</comment>
<dbReference type="EC" id="4.3.1.18" evidence="11"/>
<dbReference type="GO" id="GO:0046872">
    <property type="term" value="F:metal ion binding"/>
    <property type="evidence" value="ECO:0007669"/>
    <property type="project" value="UniProtKB-KW"/>
</dbReference>
<evidence type="ECO:0000256" key="2">
    <source>
        <dbReference type="ARBA" id="ARBA00001947"/>
    </source>
</evidence>
<dbReference type="InParanoid" id="K1XBR6"/>
<proteinExistence type="inferred from homology"/>
<dbReference type="eggNOG" id="ENOG502QWI8">
    <property type="taxonomic scope" value="Eukaryota"/>
</dbReference>
<comment type="similarity">
    <text evidence="3">Belongs to the DSD1 family.</text>
</comment>
<dbReference type="OrthoDB" id="20198at2759"/>
<evidence type="ECO:0000313" key="16">
    <source>
        <dbReference type="EMBL" id="EKD18148.1"/>
    </source>
</evidence>
<evidence type="ECO:0000256" key="13">
    <source>
        <dbReference type="ARBA" id="ARBA00075219"/>
    </source>
</evidence>
<keyword evidence="7" id="KW-0663">Pyridoxal phosphate</keyword>
<keyword evidence="6" id="KW-0862">Zinc</keyword>
<dbReference type="Gene3D" id="3.20.20.10">
    <property type="entry name" value="Alanine racemase"/>
    <property type="match status" value="1"/>
</dbReference>
<dbReference type="SMART" id="SM01119">
    <property type="entry name" value="D-ser_dehydrat"/>
    <property type="match status" value="1"/>
</dbReference>
<accession>K1XBR6</accession>
<dbReference type="FunCoup" id="K1XBR6">
    <property type="interactions" value="31"/>
</dbReference>
<evidence type="ECO:0000256" key="4">
    <source>
        <dbReference type="ARBA" id="ARBA00022575"/>
    </source>
</evidence>
<dbReference type="Proteomes" id="UP000006753">
    <property type="component" value="Unassembled WGS sequence"/>
</dbReference>
<feature type="domain" description="D-serine dehydratase-like" evidence="15">
    <location>
        <begin position="361"/>
        <end position="489"/>
    </location>
</feature>
<evidence type="ECO:0000259" key="15">
    <source>
        <dbReference type="SMART" id="SM01119"/>
    </source>
</evidence>
<dbReference type="KEGG" id="mbe:MBM_03920"/>
<comment type="cofactor">
    <cofactor evidence="1">
        <name>pyridoxal 5'-phosphate</name>
        <dbReference type="ChEBI" id="CHEBI:597326"/>
    </cofactor>
</comment>
<dbReference type="PANTHER" id="PTHR28004:SF2">
    <property type="entry name" value="D-SERINE DEHYDRATASE"/>
    <property type="match status" value="1"/>
</dbReference>
<evidence type="ECO:0000256" key="11">
    <source>
        <dbReference type="ARBA" id="ARBA00066349"/>
    </source>
</evidence>
<keyword evidence="17" id="KW-1185">Reference proteome</keyword>
<reference evidence="16 17" key="1">
    <citation type="journal article" date="2012" name="BMC Genomics">
        <title>Sequencing the genome of Marssonina brunnea reveals fungus-poplar co-evolution.</title>
        <authorList>
            <person name="Zhu S."/>
            <person name="Cao Y.-Z."/>
            <person name="Jiang C."/>
            <person name="Tan B.-Y."/>
            <person name="Wang Z."/>
            <person name="Feng S."/>
            <person name="Zhang L."/>
            <person name="Su X.-H."/>
            <person name="Brejova B."/>
            <person name="Vinar T."/>
            <person name="Xu M."/>
            <person name="Wang M.-X."/>
            <person name="Zhang S.-G."/>
            <person name="Huang M.-R."/>
            <person name="Wu R."/>
            <person name="Zhou Y."/>
        </authorList>
    </citation>
    <scope>NUCLEOTIDE SEQUENCE [LARGE SCALE GENOMIC DNA]</scope>
    <source>
        <strain evidence="16 17">MB_m1</strain>
    </source>
</reference>
<dbReference type="Gene3D" id="2.40.37.20">
    <property type="entry name" value="D-serine dehydratase-like domain"/>
    <property type="match status" value="1"/>
</dbReference>
<keyword evidence="4" id="KW-0216">Detoxification</keyword>
<evidence type="ECO:0000256" key="8">
    <source>
        <dbReference type="ARBA" id="ARBA00023239"/>
    </source>
</evidence>
<comment type="cofactor">
    <cofactor evidence="2">
        <name>Zn(2+)</name>
        <dbReference type="ChEBI" id="CHEBI:29105"/>
    </cofactor>
</comment>
<dbReference type="AlphaFoldDB" id="K1XBR6"/>
<dbReference type="PANTHER" id="PTHR28004">
    <property type="entry name" value="ZGC:162816-RELATED"/>
    <property type="match status" value="1"/>
</dbReference>
<dbReference type="STRING" id="1072389.K1XBR6"/>
<dbReference type="InterPro" id="IPR026956">
    <property type="entry name" value="D-ser_dehydrat-like_dom"/>
</dbReference>
<dbReference type="Pfam" id="PF01168">
    <property type="entry name" value="Ala_racemase_N"/>
    <property type="match status" value="1"/>
</dbReference>
<dbReference type="InterPro" id="IPR029066">
    <property type="entry name" value="PLP-binding_barrel"/>
</dbReference>
<evidence type="ECO:0000313" key="17">
    <source>
        <dbReference type="Proteomes" id="UP000006753"/>
    </source>
</evidence>
<evidence type="ECO:0000256" key="10">
    <source>
        <dbReference type="ARBA" id="ARBA00055764"/>
    </source>
</evidence>
<dbReference type="RefSeq" id="XP_007291809.1">
    <property type="nucleotide sequence ID" value="XM_007291747.1"/>
</dbReference>
<dbReference type="SUPFAM" id="SSF51419">
    <property type="entry name" value="PLP-binding barrel"/>
    <property type="match status" value="1"/>
</dbReference>
<dbReference type="GO" id="GO:0008721">
    <property type="term" value="F:D-serine ammonia-lyase activity"/>
    <property type="evidence" value="ECO:0007669"/>
    <property type="project" value="UniProtKB-EC"/>
</dbReference>
<protein>
    <recommendedName>
        <fullName evidence="12">D-serine dehydratase</fullName>
        <ecNumber evidence="11">4.3.1.18</ecNumber>
    </recommendedName>
    <alternativeName>
        <fullName evidence="13">D-serine deaminase</fullName>
    </alternativeName>
</protein>
<dbReference type="InterPro" id="IPR001608">
    <property type="entry name" value="Ala_racemase_N"/>
</dbReference>
<sequence>MHPELPSLKSLRHYHHHHHHLDSSGSTLESHTLASASLYPLSPKAELQKLFVGKNLKDVDGPAAVLDLGKLKNNCNRMLEAVETLGFGWRAHIKTHKTTELTRLQVGEGTSPVNIIVSTLAEAENIVPLLLEYKNAGRGVDLLYSFPVTPAAVERLSRISKTLGPKGLSLIVDHPDQLPSVSALHKLSGYAPLVFLKIDMGGKRAGVPPQTAACSILISSLLELEKQGTLEILGLYSHAGQSYSSSARVDALDFLRQEFEALLVTAIELRNLSPTHHPILSVGATPTTTSVRNLLIDNADTPPAESIAIATLRATIDLIRTNGCSIEIHAGVYPTLDIQQLATHALPTTGPHAMLTWDDMALSILADIASLYPTRGPNNSPEALVSSGVLALGREPCKAYSGWGILSNWNRPGVPPPSSGPETHVGWQVGRLSQEHGVLVWGSGKGLGLEGSVGEVPDEEKLSVGQKVRIWPNHACIAGAGFGWYLVVDGGDKVVDVWPRWRGW</sequence>
<comment type="catalytic activity">
    <reaction evidence="9">
        <text>D-serine = pyruvate + NH4(+)</text>
        <dbReference type="Rhea" id="RHEA:13977"/>
        <dbReference type="ChEBI" id="CHEBI:15361"/>
        <dbReference type="ChEBI" id="CHEBI:28938"/>
        <dbReference type="ChEBI" id="CHEBI:35247"/>
        <dbReference type="EC" id="4.3.1.18"/>
    </reaction>
    <physiologicalReaction direction="left-to-right" evidence="9">
        <dbReference type="Rhea" id="RHEA:13978"/>
    </physiologicalReaction>
</comment>
<keyword evidence="5" id="KW-0479">Metal-binding</keyword>
<dbReference type="GO" id="GO:0036088">
    <property type="term" value="P:D-serine catabolic process"/>
    <property type="evidence" value="ECO:0007669"/>
    <property type="project" value="TreeGrafter"/>
</dbReference>
<evidence type="ECO:0000256" key="5">
    <source>
        <dbReference type="ARBA" id="ARBA00022723"/>
    </source>
</evidence>
<dbReference type="HOGENOM" id="CLU_031639_0_0_1"/>
<name>K1XBR6_MARBU</name>